<proteinExistence type="predicted"/>
<dbReference type="AlphaFoldDB" id="A0AAI8VY33"/>
<sequence>MASSALLRKNMLKQSGFFFRTGNLFSSEPLAGKVYEALLGRAQQRHSSLDEAKNQVAELIQQLFSGCMHHDVLYRALRGGEIFWSAVSAEWRAAADLEASDVREIVEIFVQAR</sequence>
<reference evidence="1" key="1">
    <citation type="submission" date="2023-10" db="EMBL/GenBank/DDBJ databases">
        <authorList>
            <person name="Hackl T."/>
        </authorList>
    </citation>
    <scope>NUCLEOTIDE SEQUENCE</scope>
</reference>
<dbReference type="EMBL" id="CAUWAG010000020">
    <property type="protein sequence ID" value="CAJ2513167.1"/>
    <property type="molecule type" value="Genomic_DNA"/>
</dbReference>
<keyword evidence="2" id="KW-1185">Reference proteome</keyword>
<accession>A0AAI8VY33</accession>
<organism evidence="1 2">
    <name type="scientific">Anthostomella pinea</name>
    <dbReference type="NCBI Taxonomy" id="933095"/>
    <lineage>
        <taxon>Eukaryota</taxon>
        <taxon>Fungi</taxon>
        <taxon>Dikarya</taxon>
        <taxon>Ascomycota</taxon>
        <taxon>Pezizomycotina</taxon>
        <taxon>Sordariomycetes</taxon>
        <taxon>Xylariomycetidae</taxon>
        <taxon>Xylariales</taxon>
        <taxon>Xylariaceae</taxon>
        <taxon>Anthostomella</taxon>
    </lineage>
</organism>
<comment type="caution">
    <text evidence="1">The sequence shown here is derived from an EMBL/GenBank/DDBJ whole genome shotgun (WGS) entry which is preliminary data.</text>
</comment>
<evidence type="ECO:0000313" key="2">
    <source>
        <dbReference type="Proteomes" id="UP001295740"/>
    </source>
</evidence>
<protein>
    <submittedName>
        <fullName evidence="1">Uu.00g012860.m01.CDS01</fullName>
    </submittedName>
</protein>
<name>A0AAI8VY33_9PEZI</name>
<evidence type="ECO:0000313" key="1">
    <source>
        <dbReference type="EMBL" id="CAJ2513167.1"/>
    </source>
</evidence>
<dbReference type="Proteomes" id="UP001295740">
    <property type="component" value="Unassembled WGS sequence"/>
</dbReference>
<gene>
    <name evidence="1" type="ORF">KHLLAP_LOCUS13635</name>
</gene>